<evidence type="ECO:0000256" key="6">
    <source>
        <dbReference type="ARBA" id="ARBA00022824"/>
    </source>
</evidence>
<evidence type="ECO:0000256" key="9">
    <source>
        <dbReference type="SAM" id="MobiDB-lite"/>
    </source>
</evidence>
<evidence type="ECO:0000256" key="1">
    <source>
        <dbReference type="ARBA" id="ARBA00004240"/>
    </source>
</evidence>
<gene>
    <name evidence="11" type="ORF">BDP27DRAFT_1383809</name>
</gene>
<accession>A0A9P5U7J0</accession>
<evidence type="ECO:0000256" key="3">
    <source>
        <dbReference type="ARBA" id="ARBA00007676"/>
    </source>
</evidence>
<dbReference type="OrthoDB" id="5421607at2759"/>
<evidence type="ECO:0000313" key="11">
    <source>
        <dbReference type="EMBL" id="KAF9067953.1"/>
    </source>
</evidence>
<name>A0A9P5U7J0_9AGAR</name>
<dbReference type="Pfam" id="PF17004">
    <property type="entry name" value="SRP_TPR_like"/>
    <property type="match status" value="1"/>
</dbReference>
<keyword evidence="6" id="KW-0256">Endoplasmic reticulum</keyword>
<evidence type="ECO:0000256" key="7">
    <source>
        <dbReference type="ARBA" id="ARBA00023135"/>
    </source>
</evidence>
<evidence type="ECO:0000256" key="2">
    <source>
        <dbReference type="ARBA" id="ARBA00004496"/>
    </source>
</evidence>
<evidence type="ECO:0000256" key="5">
    <source>
        <dbReference type="ARBA" id="ARBA00022490"/>
    </source>
</evidence>
<dbReference type="InterPro" id="IPR031545">
    <property type="entry name" value="SRP72_TPR-like"/>
</dbReference>
<dbReference type="InterPro" id="IPR013699">
    <property type="entry name" value="Signal_recog_part_SRP72_RNA-bd"/>
</dbReference>
<dbReference type="GO" id="GO:0008312">
    <property type="term" value="F:7S RNA binding"/>
    <property type="evidence" value="ECO:0007669"/>
    <property type="project" value="InterPro"/>
</dbReference>
<feature type="domain" description="Signal recognition particle SRP72 subunit RNA-binding" evidence="10">
    <location>
        <begin position="239"/>
        <end position="276"/>
    </location>
</feature>
<dbReference type="InterPro" id="IPR026270">
    <property type="entry name" value="SRP72"/>
</dbReference>
<keyword evidence="7" id="KW-0733">Signal recognition particle</keyword>
<evidence type="ECO:0000256" key="4">
    <source>
        <dbReference type="ARBA" id="ARBA00018350"/>
    </source>
</evidence>
<dbReference type="Pfam" id="PF08492">
    <property type="entry name" value="SRP72"/>
    <property type="match status" value="1"/>
</dbReference>
<dbReference type="GO" id="GO:0005783">
    <property type="term" value="C:endoplasmic reticulum"/>
    <property type="evidence" value="ECO:0007669"/>
    <property type="project" value="UniProtKB-SubCell"/>
</dbReference>
<feature type="compositionally biased region" description="Low complexity" evidence="9">
    <location>
        <begin position="220"/>
        <end position="239"/>
    </location>
</feature>
<proteinExistence type="inferred from homology"/>
<dbReference type="GO" id="GO:0006614">
    <property type="term" value="P:SRP-dependent cotranslational protein targeting to membrane"/>
    <property type="evidence" value="ECO:0007669"/>
    <property type="project" value="InterPro"/>
</dbReference>
<feature type="compositionally biased region" description="Basic residues" evidence="9">
    <location>
        <begin position="270"/>
        <end position="283"/>
    </location>
</feature>
<comment type="subcellular location">
    <subcellularLocation>
        <location evidence="2">Cytoplasm</location>
    </subcellularLocation>
    <subcellularLocation>
        <location evidence="1">Endoplasmic reticulum</location>
    </subcellularLocation>
</comment>
<dbReference type="SUPFAM" id="SSF48452">
    <property type="entry name" value="TPR-like"/>
    <property type="match status" value="1"/>
</dbReference>
<dbReference type="PANTHER" id="PTHR14094">
    <property type="entry name" value="SIGNAL RECOGNITION PARTICLE 72"/>
    <property type="match status" value="1"/>
</dbReference>
<evidence type="ECO:0000259" key="10">
    <source>
        <dbReference type="Pfam" id="PF08492"/>
    </source>
</evidence>
<keyword evidence="5" id="KW-0963">Cytoplasm</keyword>
<dbReference type="InterPro" id="IPR011990">
    <property type="entry name" value="TPR-like_helical_dom_sf"/>
</dbReference>
<protein>
    <recommendedName>
        <fullName evidence="4">Signal recognition particle subunit SRP72</fullName>
    </recommendedName>
</protein>
<feature type="region of interest" description="Disordered" evidence="9">
    <location>
        <begin position="213"/>
        <end position="321"/>
    </location>
</feature>
<keyword evidence="8" id="KW-0687">Ribonucleoprotein</keyword>
<keyword evidence="12" id="KW-1185">Reference proteome</keyword>
<dbReference type="Gene3D" id="1.25.40.10">
    <property type="entry name" value="Tetratricopeptide repeat domain"/>
    <property type="match status" value="1"/>
</dbReference>
<organism evidence="11 12">
    <name type="scientific">Rhodocollybia butyracea</name>
    <dbReference type="NCBI Taxonomy" id="206335"/>
    <lineage>
        <taxon>Eukaryota</taxon>
        <taxon>Fungi</taxon>
        <taxon>Dikarya</taxon>
        <taxon>Basidiomycota</taxon>
        <taxon>Agaricomycotina</taxon>
        <taxon>Agaricomycetes</taxon>
        <taxon>Agaricomycetidae</taxon>
        <taxon>Agaricales</taxon>
        <taxon>Marasmiineae</taxon>
        <taxon>Omphalotaceae</taxon>
        <taxon>Rhodocollybia</taxon>
    </lineage>
</organism>
<comment type="caution">
    <text evidence="11">The sequence shown here is derived from an EMBL/GenBank/DDBJ whole genome shotgun (WGS) entry which is preliminary data.</text>
</comment>
<evidence type="ECO:0000313" key="12">
    <source>
        <dbReference type="Proteomes" id="UP000772434"/>
    </source>
</evidence>
<comment type="similarity">
    <text evidence="3">Belongs to the SRP72 family.</text>
</comment>
<sequence>MPPKHSTSAAVHPGKAFRGKGKKTTDPLPLADRLKRLYISLVAQVDGGHWKGAERTCEKILRLDPNDSDAKQTKLFIHLQREEYNKALELIDNKDQPQSSENAKLFEKAYALYRMKREKDALAILDEIKGRGSETEEEERGVMHLEAQLNYRLGNYQLAYDVYLQLLDSSDPSSEEHHDIQTNLDAAQTYLDFINSGYVEAMNASVSARDIENIPPPTLPSTSLATATAGPSTHKGPAVVEEKKKVRAKRVPKGVIPGVTPPPDPERWIKKSQRTTRPGKKSKVRDARSTGATQGFTTEPPPAPIVGNIGGAGAAKGRKKK</sequence>
<evidence type="ECO:0000256" key="8">
    <source>
        <dbReference type="ARBA" id="ARBA00023274"/>
    </source>
</evidence>
<dbReference type="GO" id="GO:0043022">
    <property type="term" value="F:ribosome binding"/>
    <property type="evidence" value="ECO:0007669"/>
    <property type="project" value="TreeGrafter"/>
</dbReference>
<dbReference type="PANTHER" id="PTHR14094:SF9">
    <property type="entry name" value="SIGNAL RECOGNITION PARTICLE SUBUNIT SRP72"/>
    <property type="match status" value="1"/>
</dbReference>
<dbReference type="Proteomes" id="UP000772434">
    <property type="component" value="Unassembled WGS sequence"/>
</dbReference>
<dbReference type="GO" id="GO:0005786">
    <property type="term" value="C:signal recognition particle, endoplasmic reticulum targeting"/>
    <property type="evidence" value="ECO:0007669"/>
    <property type="project" value="UniProtKB-KW"/>
</dbReference>
<feature type="region of interest" description="Disordered" evidence="9">
    <location>
        <begin position="1"/>
        <end position="28"/>
    </location>
</feature>
<dbReference type="EMBL" id="JADNRY010000066">
    <property type="protein sequence ID" value="KAF9067953.1"/>
    <property type="molecule type" value="Genomic_DNA"/>
</dbReference>
<dbReference type="AlphaFoldDB" id="A0A9P5U7J0"/>
<reference evidence="11" key="1">
    <citation type="submission" date="2020-11" db="EMBL/GenBank/DDBJ databases">
        <authorList>
            <consortium name="DOE Joint Genome Institute"/>
            <person name="Ahrendt S."/>
            <person name="Riley R."/>
            <person name="Andreopoulos W."/>
            <person name="Labutti K."/>
            <person name="Pangilinan J."/>
            <person name="Ruiz-Duenas F.J."/>
            <person name="Barrasa J.M."/>
            <person name="Sanchez-Garcia M."/>
            <person name="Camarero S."/>
            <person name="Miyauchi S."/>
            <person name="Serrano A."/>
            <person name="Linde D."/>
            <person name="Babiker R."/>
            <person name="Drula E."/>
            <person name="Ayuso-Fernandez I."/>
            <person name="Pacheco R."/>
            <person name="Padilla G."/>
            <person name="Ferreira P."/>
            <person name="Barriuso J."/>
            <person name="Kellner H."/>
            <person name="Castanera R."/>
            <person name="Alfaro M."/>
            <person name="Ramirez L."/>
            <person name="Pisabarro A.G."/>
            <person name="Kuo A."/>
            <person name="Tritt A."/>
            <person name="Lipzen A."/>
            <person name="He G."/>
            <person name="Yan M."/>
            <person name="Ng V."/>
            <person name="Cullen D."/>
            <person name="Martin F."/>
            <person name="Rosso M.-N."/>
            <person name="Henrissat B."/>
            <person name="Hibbett D."/>
            <person name="Martinez A.T."/>
            <person name="Grigoriev I.V."/>
        </authorList>
    </citation>
    <scope>NUCLEOTIDE SEQUENCE</scope>
    <source>
        <strain evidence="11">AH 40177</strain>
    </source>
</reference>